<accession>A0AAD1WIS0</accession>
<evidence type="ECO:0000313" key="2">
    <source>
        <dbReference type="Proteomes" id="UP001295444"/>
    </source>
</evidence>
<dbReference type="EMBL" id="OW240920">
    <property type="protein sequence ID" value="CAH2315154.1"/>
    <property type="molecule type" value="Genomic_DNA"/>
</dbReference>
<dbReference type="AlphaFoldDB" id="A0AAD1WIS0"/>
<gene>
    <name evidence="1" type="ORF">PECUL_23A034646</name>
</gene>
<organism evidence="1 2">
    <name type="scientific">Pelobates cultripes</name>
    <name type="common">Western spadefoot toad</name>
    <dbReference type="NCBI Taxonomy" id="61616"/>
    <lineage>
        <taxon>Eukaryota</taxon>
        <taxon>Metazoa</taxon>
        <taxon>Chordata</taxon>
        <taxon>Craniata</taxon>
        <taxon>Vertebrata</taxon>
        <taxon>Euteleostomi</taxon>
        <taxon>Amphibia</taxon>
        <taxon>Batrachia</taxon>
        <taxon>Anura</taxon>
        <taxon>Pelobatoidea</taxon>
        <taxon>Pelobatidae</taxon>
        <taxon>Pelobates</taxon>
    </lineage>
</organism>
<proteinExistence type="predicted"/>
<sequence>MEPSRQTDMDSISPNTPLPYPVISEEMKLLLADFTAPITNNVSDQPQTLSGELLKEILEIDKRSGHIKNKMDEFDTFHNFMADRAQEL</sequence>
<keyword evidence="2" id="KW-1185">Reference proteome</keyword>
<name>A0AAD1WIS0_PELCU</name>
<evidence type="ECO:0000313" key="1">
    <source>
        <dbReference type="EMBL" id="CAH2315154.1"/>
    </source>
</evidence>
<reference evidence="1" key="1">
    <citation type="submission" date="2022-03" db="EMBL/GenBank/DDBJ databases">
        <authorList>
            <person name="Alioto T."/>
            <person name="Alioto T."/>
            <person name="Gomez Garrido J."/>
        </authorList>
    </citation>
    <scope>NUCLEOTIDE SEQUENCE</scope>
</reference>
<dbReference type="Proteomes" id="UP001295444">
    <property type="component" value="Chromosome 09"/>
</dbReference>
<protein>
    <submittedName>
        <fullName evidence="1">Uncharacterized protein</fullName>
    </submittedName>
</protein>